<evidence type="ECO:0000256" key="3">
    <source>
        <dbReference type="ARBA" id="ARBA00023125"/>
    </source>
</evidence>
<keyword evidence="1" id="KW-0805">Transcription regulation</keyword>
<reference evidence="8" key="2">
    <citation type="submission" date="2021-04" db="EMBL/GenBank/DDBJ databases">
        <authorList>
            <person name="Gilroy R."/>
        </authorList>
    </citation>
    <scope>NUCLEOTIDE SEQUENCE</scope>
    <source>
        <strain evidence="8">CHK188-5543</strain>
    </source>
</reference>
<dbReference type="NCBIfam" id="TIGR02479">
    <property type="entry name" value="FliA_WhiG"/>
    <property type="match status" value="1"/>
</dbReference>
<evidence type="ECO:0000256" key="2">
    <source>
        <dbReference type="ARBA" id="ARBA00023082"/>
    </source>
</evidence>
<keyword evidence="4" id="KW-0804">Transcription</keyword>
<evidence type="ECO:0000259" key="6">
    <source>
        <dbReference type="Pfam" id="PF04542"/>
    </source>
</evidence>
<dbReference type="Gene3D" id="1.20.140.160">
    <property type="match status" value="1"/>
</dbReference>
<dbReference type="Pfam" id="PF04545">
    <property type="entry name" value="Sigma70_r4"/>
    <property type="match status" value="1"/>
</dbReference>
<evidence type="ECO:0000313" key="8">
    <source>
        <dbReference type="EMBL" id="HIX65002.1"/>
    </source>
</evidence>
<evidence type="ECO:0000256" key="4">
    <source>
        <dbReference type="ARBA" id="ARBA00023163"/>
    </source>
</evidence>
<dbReference type="InterPro" id="IPR007624">
    <property type="entry name" value="RNA_pol_sigma70_r3"/>
</dbReference>
<dbReference type="GO" id="GO:0016987">
    <property type="term" value="F:sigma factor activity"/>
    <property type="evidence" value="ECO:0007669"/>
    <property type="project" value="UniProtKB-KW"/>
</dbReference>
<dbReference type="InterPro" id="IPR007630">
    <property type="entry name" value="RNA_pol_sigma70_r4"/>
</dbReference>
<keyword evidence="3" id="KW-0238">DNA-binding</keyword>
<dbReference type="Pfam" id="PF04542">
    <property type="entry name" value="Sigma70_r2"/>
    <property type="match status" value="1"/>
</dbReference>
<dbReference type="InterPro" id="IPR013325">
    <property type="entry name" value="RNA_pol_sigma_r2"/>
</dbReference>
<feature type="domain" description="RNA polymerase sigma-70 region 2" evidence="6">
    <location>
        <begin position="25"/>
        <end position="88"/>
    </location>
</feature>
<comment type="caution">
    <text evidence="8">The sequence shown here is derived from an EMBL/GenBank/DDBJ whole genome shotgun (WGS) entry which is preliminary data.</text>
</comment>
<organism evidence="8 9">
    <name type="scientific">Candidatus Anaerotruncus excrementipullorum</name>
    <dbReference type="NCBI Taxonomy" id="2838465"/>
    <lineage>
        <taxon>Bacteria</taxon>
        <taxon>Bacillati</taxon>
        <taxon>Bacillota</taxon>
        <taxon>Clostridia</taxon>
        <taxon>Eubacteriales</taxon>
        <taxon>Oscillospiraceae</taxon>
        <taxon>Anaerotruncus</taxon>
    </lineage>
</organism>
<dbReference type="InterPro" id="IPR007627">
    <property type="entry name" value="RNA_pol_sigma70_r2"/>
</dbReference>
<dbReference type="PRINTS" id="PR00046">
    <property type="entry name" value="SIGMA70FCT"/>
</dbReference>
<dbReference type="PANTHER" id="PTHR30385:SF7">
    <property type="entry name" value="RNA POLYMERASE SIGMA FACTOR FLIA"/>
    <property type="match status" value="1"/>
</dbReference>
<gene>
    <name evidence="8" type="ORF">H9736_02000</name>
</gene>
<dbReference type="CDD" id="cd06171">
    <property type="entry name" value="Sigma70_r4"/>
    <property type="match status" value="1"/>
</dbReference>
<dbReference type="InterPro" id="IPR000943">
    <property type="entry name" value="RNA_pol_sigma70"/>
</dbReference>
<reference evidence="8" key="1">
    <citation type="journal article" date="2021" name="PeerJ">
        <title>Extensive microbial diversity within the chicken gut microbiome revealed by metagenomics and culture.</title>
        <authorList>
            <person name="Gilroy R."/>
            <person name="Ravi A."/>
            <person name="Getino M."/>
            <person name="Pursley I."/>
            <person name="Horton D.L."/>
            <person name="Alikhan N.F."/>
            <person name="Baker D."/>
            <person name="Gharbi K."/>
            <person name="Hall N."/>
            <person name="Watson M."/>
            <person name="Adriaenssens E.M."/>
            <person name="Foster-Nyarko E."/>
            <person name="Jarju S."/>
            <person name="Secka A."/>
            <person name="Antonio M."/>
            <person name="Oren A."/>
            <person name="Chaudhuri R.R."/>
            <person name="La Ragione R."/>
            <person name="Hildebrand F."/>
            <person name="Pallen M.J."/>
        </authorList>
    </citation>
    <scope>NUCLEOTIDE SEQUENCE</scope>
    <source>
        <strain evidence="8">CHK188-5543</strain>
    </source>
</reference>
<dbReference type="SUPFAM" id="SSF88659">
    <property type="entry name" value="Sigma3 and sigma4 domains of RNA polymerase sigma factors"/>
    <property type="match status" value="2"/>
</dbReference>
<evidence type="ECO:0000259" key="7">
    <source>
        <dbReference type="Pfam" id="PF04545"/>
    </source>
</evidence>
<dbReference type="InterPro" id="IPR012845">
    <property type="entry name" value="RNA_pol_sigma_FliA_WhiG"/>
</dbReference>
<dbReference type="Pfam" id="PF04539">
    <property type="entry name" value="Sigma70_r3"/>
    <property type="match status" value="1"/>
</dbReference>
<dbReference type="Gene3D" id="1.10.1740.10">
    <property type="match status" value="1"/>
</dbReference>
<dbReference type="PANTHER" id="PTHR30385">
    <property type="entry name" value="SIGMA FACTOR F FLAGELLAR"/>
    <property type="match status" value="1"/>
</dbReference>
<dbReference type="InterPro" id="IPR014284">
    <property type="entry name" value="RNA_pol_sigma-70_dom"/>
</dbReference>
<dbReference type="AlphaFoldDB" id="A0A9D1WQE2"/>
<dbReference type="InterPro" id="IPR013324">
    <property type="entry name" value="RNA_pol_sigma_r3/r4-like"/>
</dbReference>
<evidence type="ECO:0000313" key="9">
    <source>
        <dbReference type="Proteomes" id="UP000886800"/>
    </source>
</evidence>
<keyword evidence="2" id="KW-0731">Sigma factor</keyword>
<feature type="domain" description="RNA polymerase sigma-70 region 4" evidence="7">
    <location>
        <begin position="184"/>
        <end position="232"/>
    </location>
</feature>
<feature type="domain" description="RNA polymerase sigma-70 region 3" evidence="5">
    <location>
        <begin position="99"/>
        <end position="136"/>
    </location>
</feature>
<sequence>MWEYKQNGSQEARSQLVLYYSYIAKSLAAKMTSTYQKYATTEEMVNQRIIALIDSLDRFDPSKGVKFSTYAFTKVRGAIIDYVRKQDWLSRRVRQMDIRISKAEDELTNQLGRPPTRRELAGHLNLPIKELDQYIYERSGESFYSLEALMSAPTPQHSLSAQEDVFDPESRLDEQELRQALVRAIDSLTQQERTVLSLYYYEDLTMKEIGRVLGVSEQRVGQVNHKLLQKLRDKLSPYLGG</sequence>
<evidence type="ECO:0000256" key="1">
    <source>
        <dbReference type="ARBA" id="ARBA00023015"/>
    </source>
</evidence>
<accession>A0A9D1WQE2</accession>
<dbReference type="SUPFAM" id="SSF88946">
    <property type="entry name" value="Sigma2 domain of RNA polymerase sigma factors"/>
    <property type="match status" value="1"/>
</dbReference>
<evidence type="ECO:0000259" key="5">
    <source>
        <dbReference type="Pfam" id="PF04539"/>
    </source>
</evidence>
<dbReference type="GO" id="GO:0003677">
    <property type="term" value="F:DNA binding"/>
    <property type="evidence" value="ECO:0007669"/>
    <property type="project" value="UniProtKB-KW"/>
</dbReference>
<name>A0A9D1WQE2_9FIRM</name>
<dbReference type="GO" id="GO:0003899">
    <property type="term" value="F:DNA-directed RNA polymerase activity"/>
    <property type="evidence" value="ECO:0007669"/>
    <property type="project" value="InterPro"/>
</dbReference>
<proteinExistence type="predicted"/>
<dbReference type="NCBIfam" id="TIGR02937">
    <property type="entry name" value="sigma70-ECF"/>
    <property type="match status" value="1"/>
</dbReference>
<dbReference type="Proteomes" id="UP000886800">
    <property type="component" value="Unassembled WGS sequence"/>
</dbReference>
<dbReference type="EMBL" id="DXES01000040">
    <property type="protein sequence ID" value="HIX65002.1"/>
    <property type="molecule type" value="Genomic_DNA"/>
</dbReference>
<dbReference type="GO" id="GO:0006352">
    <property type="term" value="P:DNA-templated transcription initiation"/>
    <property type="evidence" value="ECO:0007669"/>
    <property type="project" value="InterPro"/>
</dbReference>
<protein>
    <submittedName>
        <fullName evidence="8">FliA/WhiG family RNA polymerase sigma factor</fullName>
    </submittedName>
</protein>